<keyword evidence="1" id="KW-0677">Repeat</keyword>
<dbReference type="AlphaFoldDB" id="A0A7C4FCC8"/>
<sequence>MAISRAALAKLAAWVNVKALVGYTLSKQGGDGGYLSFQFMDMFESSAEDTYYAVSTLLTLGVEPPRASDTVEFLSRLQSAEGSYSSVEVAFYALKTLRLLGSAPRDPKGAAAFLSKVLSFAAARRVESLPRDERPLIDEQGVLRSKDATYLITSADVLPTPVVVSMAVQGLKAVGSIGGEDEEKAFKALLKHFEKFNGAGFSLDIAYWTLEALAALGREPPRGLREELTRLVLVCESPEGGFSATPYSRTAFVENLFFGLRVMRQLRLRAEVRAEPRLVRAGAAERERRLQALPRAGRVEPRVHVLRCELATGAFKPPLACLRVTY</sequence>
<feature type="domain" description="Prenyltransferase alpha-alpha toroid" evidence="2">
    <location>
        <begin position="203"/>
        <end position="260"/>
    </location>
</feature>
<evidence type="ECO:0000256" key="1">
    <source>
        <dbReference type="ARBA" id="ARBA00022737"/>
    </source>
</evidence>
<dbReference type="InterPro" id="IPR008930">
    <property type="entry name" value="Terpenoid_cyclase/PrenylTrfase"/>
</dbReference>
<dbReference type="EMBL" id="DTFI01000131">
    <property type="protein sequence ID" value="HGI43827.1"/>
    <property type="molecule type" value="Genomic_DNA"/>
</dbReference>
<dbReference type="GO" id="GO:0003824">
    <property type="term" value="F:catalytic activity"/>
    <property type="evidence" value="ECO:0007669"/>
    <property type="project" value="InterPro"/>
</dbReference>
<organism evidence="3">
    <name type="scientific">Thermofilum pendens</name>
    <dbReference type="NCBI Taxonomy" id="2269"/>
    <lineage>
        <taxon>Archaea</taxon>
        <taxon>Thermoproteota</taxon>
        <taxon>Thermoprotei</taxon>
        <taxon>Thermofilales</taxon>
        <taxon>Thermofilaceae</taxon>
        <taxon>Thermofilum</taxon>
    </lineage>
</organism>
<name>A0A7C4FCC8_THEPE</name>
<reference evidence="3" key="1">
    <citation type="journal article" date="2020" name="mSystems">
        <title>Genome- and Community-Level Interaction Insights into Carbon Utilization and Element Cycling Functions of Hydrothermarchaeota in Hydrothermal Sediment.</title>
        <authorList>
            <person name="Zhou Z."/>
            <person name="Liu Y."/>
            <person name="Xu W."/>
            <person name="Pan J."/>
            <person name="Luo Z.H."/>
            <person name="Li M."/>
        </authorList>
    </citation>
    <scope>NUCLEOTIDE SEQUENCE [LARGE SCALE GENOMIC DNA]</scope>
    <source>
        <strain evidence="3">SpSt-735</strain>
    </source>
</reference>
<dbReference type="CDD" id="cd00688">
    <property type="entry name" value="ISOPREN_C2_like"/>
    <property type="match status" value="1"/>
</dbReference>
<comment type="caution">
    <text evidence="3">The sequence shown here is derived from an EMBL/GenBank/DDBJ whole genome shotgun (WGS) entry which is preliminary data.</text>
</comment>
<dbReference type="Pfam" id="PF00432">
    <property type="entry name" value="Prenyltrans"/>
    <property type="match status" value="2"/>
</dbReference>
<evidence type="ECO:0000259" key="2">
    <source>
        <dbReference type="Pfam" id="PF00432"/>
    </source>
</evidence>
<dbReference type="InterPro" id="IPR001330">
    <property type="entry name" value="Prenyltrans"/>
</dbReference>
<feature type="domain" description="Prenyltransferase alpha-alpha toroid" evidence="2">
    <location>
        <begin position="21"/>
        <end position="87"/>
    </location>
</feature>
<accession>A0A7C4FCC8</accession>
<proteinExistence type="predicted"/>
<dbReference type="SUPFAM" id="SSF48239">
    <property type="entry name" value="Terpenoid cyclases/Protein prenyltransferases"/>
    <property type="match status" value="1"/>
</dbReference>
<protein>
    <recommendedName>
        <fullName evidence="2">Prenyltransferase alpha-alpha toroid domain-containing protein</fullName>
    </recommendedName>
</protein>
<gene>
    <name evidence="3" type="ORF">ENV17_05540</name>
</gene>
<dbReference type="Gene3D" id="1.50.10.20">
    <property type="match status" value="2"/>
</dbReference>
<evidence type="ECO:0000313" key="3">
    <source>
        <dbReference type="EMBL" id="HGI43827.1"/>
    </source>
</evidence>